<evidence type="ECO:0000256" key="4">
    <source>
        <dbReference type="ARBA" id="ARBA00023136"/>
    </source>
</evidence>
<evidence type="ECO:0000259" key="6">
    <source>
        <dbReference type="Pfam" id="PF00892"/>
    </source>
</evidence>
<dbReference type="SUPFAM" id="SSF103481">
    <property type="entry name" value="Multidrug resistance efflux transporter EmrE"/>
    <property type="match status" value="1"/>
</dbReference>
<evidence type="ECO:0000313" key="7">
    <source>
        <dbReference type="EMBL" id="SVC88834.1"/>
    </source>
</evidence>
<evidence type="ECO:0000256" key="1">
    <source>
        <dbReference type="ARBA" id="ARBA00004141"/>
    </source>
</evidence>
<sequence>MKTGDFLLALCVPLSWGLGFTFAKAGLSEFPPLFLMGMRFCLAALVLVWFVPVPREHLKRIFWIALVGSTIQYGLTFTGLSMIDASLAIIIVHLEVPFAVILAAVILKEKPGLQRLFGMLISFAGIALIAGQPN</sequence>
<organism evidence="7">
    <name type="scientific">marine metagenome</name>
    <dbReference type="NCBI Taxonomy" id="408172"/>
    <lineage>
        <taxon>unclassified sequences</taxon>
        <taxon>metagenomes</taxon>
        <taxon>ecological metagenomes</taxon>
    </lineage>
</organism>
<evidence type="ECO:0000256" key="2">
    <source>
        <dbReference type="ARBA" id="ARBA00022692"/>
    </source>
</evidence>
<dbReference type="Pfam" id="PF00892">
    <property type="entry name" value="EamA"/>
    <property type="match status" value="1"/>
</dbReference>
<name>A0A382QTJ7_9ZZZZ</name>
<dbReference type="PANTHER" id="PTHR32322:SF9">
    <property type="entry name" value="AMINO-ACID METABOLITE EFFLUX PUMP-RELATED"/>
    <property type="match status" value="1"/>
</dbReference>
<feature type="domain" description="EamA" evidence="6">
    <location>
        <begin position="7"/>
        <end position="130"/>
    </location>
</feature>
<reference evidence="7" key="1">
    <citation type="submission" date="2018-05" db="EMBL/GenBank/DDBJ databases">
        <authorList>
            <person name="Lanie J.A."/>
            <person name="Ng W.-L."/>
            <person name="Kazmierczak K.M."/>
            <person name="Andrzejewski T.M."/>
            <person name="Davidsen T.M."/>
            <person name="Wayne K.J."/>
            <person name="Tettelin H."/>
            <person name="Glass J.I."/>
            <person name="Rusch D."/>
            <person name="Podicherti R."/>
            <person name="Tsui H.-C.T."/>
            <person name="Winkler M.E."/>
        </authorList>
    </citation>
    <scope>NUCLEOTIDE SEQUENCE</scope>
</reference>
<evidence type="ECO:0000256" key="3">
    <source>
        <dbReference type="ARBA" id="ARBA00022989"/>
    </source>
</evidence>
<keyword evidence="4 5" id="KW-0472">Membrane</keyword>
<dbReference type="InterPro" id="IPR050638">
    <property type="entry name" value="AA-Vitamin_Transporters"/>
</dbReference>
<keyword evidence="2 5" id="KW-0812">Transmembrane</keyword>
<dbReference type="PANTHER" id="PTHR32322">
    <property type="entry name" value="INNER MEMBRANE TRANSPORTER"/>
    <property type="match status" value="1"/>
</dbReference>
<keyword evidence="3 5" id="KW-1133">Transmembrane helix</keyword>
<dbReference type="GO" id="GO:0016020">
    <property type="term" value="C:membrane"/>
    <property type="evidence" value="ECO:0007669"/>
    <property type="project" value="UniProtKB-SubCell"/>
</dbReference>
<accession>A0A382QTJ7</accession>
<feature type="non-terminal residue" evidence="7">
    <location>
        <position position="134"/>
    </location>
</feature>
<evidence type="ECO:0000256" key="5">
    <source>
        <dbReference type="SAM" id="Phobius"/>
    </source>
</evidence>
<dbReference type="AlphaFoldDB" id="A0A382QTJ7"/>
<feature type="transmembrane region" description="Helical" evidence="5">
    <location>
        <begin position="61"/>
        <end position="80"/>
    </location>
</feature>
<protein>
    <recommendedName>
        <fullName evidence="6">EamA domain-containing protein</fullName>
    </recommendedName>
</protein>
<feature type="transmembrane region" description="Helical" evidence="5">
    <location>
        <begin position="116"/>
        <end position="133"/>
    </location>
</feature>
<gene>
    <name evidence="7" type="ORF">METZ01_LOCUS341688</name>
</gene>
<dbReference type="InterPro" id="IPR000620">
    <property type="entry name" value="EamA_dom"/>
</dbReference>
<dbReference type="EMBL" id="UINC01116822">
    <property type="protein sequence ID" value="SVC88834.1"/>
    <property type="molecule type" value="Genomic_DNA"/>
</dbReference>
<comment type="subcellular location">
    <subcellularLocation>
        <location evidence="1">Membrane</location>
        <topology evidence="1">Multi-pass membrane protein</topology>
    </subcellularLocation>
</comment>
<feature type="transmembrane region" description="Helical" evidence="5">
    <location>
        <begin position="86"/>
        <end position="107"/>
    </location>
</feature>
<feature type="transmembrane region" description="Helical" evidence="5">
    <location>
        <begin position="33"/>
        <end position="54"/>
    </location>
</feature>
<proteinExistence type="predicted"/>
<dbReference type="InterPro" id="IPR037185">
    <property type="entry name" value="EmrE-like"/>
</dbReference>